<evidence type="ECO:0000259" key="4">
    <source>
        <dbReference type="Pfam" id="PF02782"/>
    </source>
</evidence>
<dbReference type="Proteomes" id="UP000000763">
    <property type="component" value="Chromosome 12"/>
</dbReference>
<dbReference type="InterPro" id="IPR043129">
    <property type="entry name" value="ATPase_NBD"/>
</dbReference>
<dbReference type="Gene3D" id="3.30.420.40">
    <property type="match status" value="1"/>
</dbReference>
<dbReference type="AlphaFoldDB" id="Q0ILP7"/>
<dbReference type="Pfam" id="PF02782">
    <property type="entry name" value="FGGY_C"/>
    <property type="match status" value="1"/>
</dbReference>
<proteinExistence type="inferred from homology"/>
<dbReference type="KEGG" id="dosa:Os12g0633000"/>
<evidence type="ECO:0000313" key="6">
    <source>
        <dbReference type="Proteomes" id="UP000000763"/>
    </source>
</evidence>
<gene>
    <name evidence="5" type="ordered locus">Os12g0633000</name>
</gene>
<reference evidence="5 6" key="1">
    <citation type="journal article" date="2005" name="Nature">
        <title>The map-based sequence of the rice genome.</title>
        <authorList>
            <consortium name="International rice genome sequencing project (IRGSP)"/>
            <person name="Matsumoto T."/>
            <person name="Wu J."/>
            <person name="Kanamori H."/>
            <person name="Katayose Y."/>
            <person name="Fujisawa M."/>
            <person name="Namiki N."/>
            <person name="Mizuno H."/>
            <person name="Yamamoto K."/>
            <person name="Antonio B.A."/>
            <person name="Baba T."/>
            <person name="Sakata K."/>
            <person name="Nagamura Y."/>
            <person name="Aoki H."/>
            <person name="Arikawa K."/>
            <person name="Arita K."/>
            <person name="Bito T."/>
            <person name="Chiden Y."/>
            <person name="Fujitsuka N."/>
            <person name="Fukunaka R."/>
            <person name="Hamada M."/>
            <person name="Harada C."/>
            <person name="Hayashi A."/>
            <person name="Hijishita S."/>
            <person name="Honda M."/>
            <person name="Hosokawa S."/>
            <person name="Ichikawa Y."/>
            <person name="Idonuma A."/>
            <person name="Iijima M."/>
            <person name="Ikeda M."/>
            <person name="Ikeno M."/>
            <person name="Ito K."/>
            <person name="Ito S."/>
            <person name="Ito T."/>
            <person name="Ito Y."/>
            <person name="Ito Y."/>
            <person name="Iwabuchi A."/>
            <person name="Kamiya K."/>
            <person name="Karasawa W."/>
            <person name="Kurita K."/>
            <person name="Katagiri S."/>
            <person name="Kikuta A."/>
            <person name="Kobayashi H."/>
            <person name="Kobayashi N."/>
            <person name="Machita K."/>
            <person name="Maehara T."/>
            <person name="Masukawa M."/>
            <person name="Mizubayashi T."/>
            <person name="Mukai Y."/>
            <person name="Nagasaki H."/>
            <person name="Nagata Y."/>
            <person name="Naito S."/>
            <person name="Nakashima M."/>
            <person name="Nakama Y."/>
            <person name="Nakamichi Y."/>
            <person name="Nakamura M."/>
            <person name="Meguro A."/>
            <person name="Negishi M."/>
            <person name="Ohta I."/>
            <person name="Ohta T."/>
            <person name="Okamoto M."/>
            <person name="Ono N."/>
            <person name="Saji S."/>
            <person name="Sakaguchi M."/>
            <person name="Sakai K."/>
            <person name="Shibata M."/>
            <person name="Shimokawa T."/>
            <person name="Song J."/>
            <person name="Takazaki Y."/>
            <person name="Terasawa K."/>
            <person name="Tsugane M."/>
            <person name="Tsuji K."/>
            <person name="Ueda S."/>
            <person name="Waki K."/>
            <person name="Yamagata H."/>
            <person name="Yamamoto M."/>
            <person name="Yamamoto S."/>
            <person name="Yamane H."/>
            <person name="Yoshiki S."/>
            <person name="Yoshihara R."/>
            <person name="Yukawa K."/>
            <person name="Zhong H."/>
            <person name="Yano M."/>
            <person name="Yuan Q."/>
            <person name="Ouyang S."/>
            <person name="Liu J."/>
            <person name="Jones K.M."/>
            <person name="Gansberger K."/>
            <person name="Moffat K."/>
            <person name="Hill J."/>
            <person name="Bera J."/>
            <person name="Fadrosh D."/>
            <person name="Jin S."/>
            <person name="Johri S."/>
            <person name="Kim M."/>
            <person name="Overton L."/>
            <person name="Reardon M."/>
            <person name="Tsitrin T."/>
            <person name="Vuong H."/>
            <person name="Weaver B."/>
            <person name="Ciecko A."/>
            <person name="Tallon L."/>
            <person name="Jackson J."/>
            <person name="Pai G."/>
            <person name="Aken S.V."/>
            <person name="Utterback T."/>
            <person name="Reidmuller S."/>
            <person name="Feldblyum T."/>
            <person name="Hsiao J."/>
            <person name="Zismann V."/>
            <person name="Iobst S."/>
            <person name="de Vazeille A.R."/>
            <person name="Buell C.R."/>
            <person name="Ying K."/>
            <person name="Li Y."/>
            <person name="Lu T."/>
            <person name="Huang Y."/>
            <person name="Zhao Q."/>
            <person name="Feng Q."/>
            <person name="Zhang L."/>
            <person name="Zhu J."/>
            <person name="Weng Q."/>
            <person name="Mu J."/>
            <person name="Lu Y."/>
            <person name="Fan D."/>
            <person name="Liu Y."/>
            <person name="Guan J."/>
            <person name="Zhang Y."/>
            <person name="Yu S."/>
            <person name="Liu X."/>
            <person name="Zhang Y."/>
            <person name="Hong G."/>
            <person name="Han B."/>
            <person name="Choisne N."/>
            <person name="Demange N."/>
            <person name="Orjeda G."/>
            <person name="Samain S."/>
            <person name="Cattolico L."/>
            <person name="Pelletier E."/>
            <person name="Couloux A."/>
            <person name="Segurens B."/>
            <person name="Wincker P."/>
            <person name="D'Hont A."/>
            <person name="Scarpelli C."/>
            <person name="Weissenbach J."/>
            <person name="Salanoubat M."/>
            <person name="Quetier F."/>
            <person name="Yu Y."/>
            <person name="Kim H.R."/>
            <person name="Rambo T."/>
            <person name="Currie J."/>
            <person name="Collura K."/>
            <person name="Luo M."/>
            <person name="Yang T."/>
            <person name="Ammiraju J.S.S."/>
            <person name="Engler F."/>
            <person name="Soderlund C."/>
            <person name="Wing R.A."/>
            <person name="Palmer L.E."/>
            <person name="de la Bastide M."/>
            <person name="Spiegel L."/>
            <person name="Nascimento L."/>
            <person name="Zutavern T."/>
            <person name="O'Shaughnessy A."/>
            <person name="Dike S."/>
            <person name="Dedhia N."/>
            <person name="Preston R."/>
            <person name="Balija V."/>
            <person name="McCombie W.R."/>
            <person name="Chow T."/>
            <person name="Chen H."/>
            <person name="Chung M."/>
            <person name="Chen C."/>
            <person name="Shaw J."/>
            <person name="Wu H."/>
            <person name="Hsiao K."/>
            <person name="Chao Y."/>
            <person name="Chu M."/>
            <person name="Cheng C."/>
            <person name="Hour A."/>
            <person name="Lee P."/>
            <person name="Lin S."/>
            <person name="Lin Y."/>
            <person name="Liou J."/>
            <person name="Liu S."/>
            <person name="Hsing Y."/>
            <person name="Raghuvanshi S."/>
            <person name="Mohanty A."/>
            <person name="Bharti A.K."/>
            <person name="Gaur A."/>
            <person name="Gupta V."/>
            <person name="Kumar D."/>
            <person name="Ravi V."/>
            <person name="Vij S."/>
            <person name="Kapur A."/>
            <person name="Khurana P."/>
            <person name="Khurana P."/>
            <person name="Khurana J.P."/>
            <person name="Tyagi A.K."/>
            <person name="Gaikwad K."/>
            <person name="Singh A."/>
            <person name="Dalal V."/>
            <person name="Srivastava S."/>
            <person name="Dixit A."/>
            <person name="Pal A.K."/>
            <person name="Ghazi I.A."/>
            <person name="Yadav M."/>
            <person name="Pandit A."/>
            <person name="Bhargava A."/>
            <person name="Sureshbabu K."/>
            <person name="Batra K."/>
            <person name="Sharma T.R."/>
            <person name="Mohapatra T."/>
            <person name="Singh N.K."/>
            <person name="Messing J."/>
            <person name="Nelson A.B."/>
            <person name="Fuks G."/>
            <person name="Kavchok S."/>
            <person name="Keizer G."/>
            <person name="Linton E."/>
            <person name="Llaca V."/>
            <person name="Song R."/>
            <person name="Tanyolac B."/>
            <person name="Young S."/>
            <person name="Ho-Il K."/>
            <person name="Hahn J.H."/>
            <person name="Sangsakoo G."/>
            <person name="Vanavichit A."/>
            <person name="de Mattos Luiz.A.T."/>
            <person name="Zimmer P.D."/>
            <person name="Malone G."/>
            <person name="Dellagostin O."/>
            <person name="de Oliveira A.C."/>
            <person name="Bevan M."/>
            <person name="Bancroft I."/>
            <person name="Minx P."/>
            <person name="Cordum H."/>
            <person name="Wilson R."/>
            <person name="Cheng Z."/>
            <person name="Jin W."/>
            <person name="Jiang J."/>
            <person name="Leong S.A."/>
            <person name="Iwama H."/>
            <person name="Gojobori T."/>
            <person name="Itoh T."/>
            <person name="Niimura Y."/>
            <person name="Fujii Y."/>
            <person name="Habara T."/>
            <person name="Sakai H."/>
            <person name="Sato Y."/>
            <person name="Wilson G."/>
            <person name="Kumar K."/>
            <person name="McCouch S."/>
            <person name="Juretic N."/>
            <person name="Hoen D."/>
            <person name="Wright S."/>
            <person name="Bruskiewich R."/>
            <person name="Bureau T."/>
            <person name="Miyao A."/>
            <person name="Hirochika H."/>
            <person name="Nishikawa T."/>
            <person name="Kadowaki K."/>
            <person name="Sugiura M."/>
            <person name="Burr B."/>
            <person name="Sasaki T."/>
        </authorList>
    </citation>
    <scope>NUCLEOTIDE SEQUENCE [LARGE SCALE GENOMIC DNA]</scope>
    <source>
        <strain evidence="6">cv. Nipponbare</strain>
    </source>
</reference>
<evidence type="ECO:0000256" key="3">
    <source>
        <dbReference type="ARBA" id="ARBA00022777"/>
    </source>
</evidence>
<sequence>VRAIIEGQFLSMRGHAERCGLPVPPKRIIATGGASSNQIILKTMASIFGCSVYTVQRPGIYKTCASHMDSN</sequence>
<dbReference type="PANTHER" id="PTHR10196:SF85">
    <property type="entry name" value="XYLULOSE KINASE"/>
    <property type="match status" value="1"/>
</dbReference>
<evidence type="ECO:0000313" key="5">
    <source>
        <dbReference type="EMBL" id="BAF30368.2"/>
    </source>
</evidence>
<dbReference type="InterPro" id="IPR018485">
    <property type="entry name" value="FGGY_C"/>
</dbReference>
<dbReference type="PANTHER" id="PTHR10196">
    <property type="entry name" value="SUGAR KINASE"/>
    <property type="match status" value="1"/>
</dbReference>
<feature type="non-terminal residue" evidence="5">
    <location>
        <position position="1"/>
    </location>
</feature>
<dbReference type="SUPFAM" id="SSF53067">
    <property type="entry name" value="Actin-like ATPase domain"/>
    <property type="match status" value="1"/>
</dbReference>
<dbReference type="PlantReactome" id="R-OSA-1119451">
    <property type="pathway name" value="Xylose degradation"/>
</dbReference>
<comment type="similarity">
    <text evidence="1">Belongs to the FGGY kinase family.</text>
</comment>
<reference evidence="6" key="2">
    <citation type="journal article" date="2008" name="Nucleic Acids Res.">
        <title>The rice annotation project database (RAP-DB): 2008 update.</title>
        <authorList>
            <consortium name="The rice annotation project (RAP)"/>
        </authorList>
    </citation>
    <scope>GENOME REANNOTATION</scope>
    <source>
        <strain evidence="6">cv. Nipponbare</strain>
    </source>
</reference>
<accession>Q0ILP7</accession>
<evidence type="ECO:0000256" key="2">
    <source>
        <dbReference type="ARBA" id="ARBA00022679"/>
    </source>
</evidence>
<dbReference type="EMBL" id="AP008218">
    <property type="protein sequence ID" value="BAF30368.2"/>
    <property type="molecule type" value="Genomic_DNA"/>
</dbReference>
<dbReference type="GO" id="GO:0016301">
    <property type="term" value="F:kinase activity"/>
    <property type="evidence" value="ECO:0007669"/>
    <property type="project" value="UniProtKB-KW"/>
</dbReference>
<feature type="domain" description="Carbohydrate kinase FGGY C-terminal" evidence="4">
    <location>
        <begin position="1"/>
        <end position="57"/>
    </location>
</feature>
<keyword evidence="2" id="KW-0808">Transferase</keyword>
<organism evidence="5 6">
    <name type="scientific">Oryza sativa subsp. japonica</name>
    <name type="common">Rice</name>
    <dbReference type="NCBI Taxonomy" id="39947"/>
    <lineage>
        <taxon>Eukaryota</taxon>
        <taxon>Viridiplantae</taxon>
        <taxon>Streptophyta</taxon>
        <taxon>Embryophyta</taxon>
        <taxon>Tracheophyta</taxon>
        <taxon>Spermatophyta</taxon>
        <taxon>Magnoliopsida</taxon>
        <taxon>Liliopsida</taxon>
        <taxon>Poales</taxon>
        <taxon>Poaceae</taxon>
        <taxon>BOP clade</taxon>
        <taxon>Oryzoideae</taxon>
        <taxon>Oryzeae</taxon>
        <taxon>Oryzinae</taxon>
        <taxon>Oryza</taxon>
        <taxon>Oryza sativa</taxon>
    </lineage>
</organism>
<keyword evidence="3" id="KW-0418">Kinase</keyword>
<dbReference type="GO" id="GO:0005975">
    <property type="term" value="P:carbohydrate metabolic process"/>
    <property type="evidence" value="ECO:0007669"/>
    <property type="project" value="InterPro"/>
</dbReference>
<name>Q0ILP7_ORYSJ</name>
<protein>
    <submittedName>
        <fullName evidence="5">Os12g0633000 protein</fullName>
    </submittedName>
</protein>
<evidence type="ECO:0000256" key="1">
    <source>
        <dbReference type="ARBA" id="ARBA00009156"/>
    </source>
</evidence>